<dbReference type="EMBL" id="CAXHTA020000002">
    <property type="protein sequence ID" value="CAL5219751.1"/>
    <property type="molecule type" value="Genomic_DNA"/>
</dbReference>
<comment type="caution">
    <text evidence="1">The sequence shown here is derived from an EMBL/GenBank/DDBJ whole genome shotgun (WGS) entry which is preliminary data.</text>
</comment>
<keyword evidence="2" id="KW-1185">Reference proteome</keyword>
<proteinExistence type="predicted"/>
<name>A0ABP1FIJ5_9CHLO</name>
<evidence type="ECO:0000313" key="2">
    <source>
        <dbReference type="Proteomes" id="UP001497392"/>
    </source>
</evidence>
<gene>
    <name evidence="1" type="primary">g1651</name>
    <name evidence="1" type="ORF">VP750_LOCUS1410</name>
</gene>
<evidence type="ECO:0000313" key="1">
    <source>
        <dbReference type="EMBL" id="CAL5219751.1"/>
    </source>
</evidence>
<reference evidence="1 2" key="1">
    <citation type="submission" date="2024-06" db="EMBL/GenBank/DDBJ databases">
        <authorList>
            <person name="Kraege A."/>
            <person name="Thomma B."/>
        </authorList>
    </citation>
    <scope>NUCLEOTIDE SEQUENCE [LARGE SCALE GENOMIC DNA]</scope>
</reference>
<organism evidence="1 2">
    <name type="scientific">Coccomyxa viridis</name>
    <dbReference type="NCBI Taxonomy" id="1274662"/>
    <lineage>
        <taxon>Eukaryota</taxon>
        <taxon>Viridiplantae</taxon>
        <taxon>Chlorophyta</taxon>
        <taxon>core chlorophytes</taxon>
        <taxon>Trebouxiophyceae</taxon>
        <taxon>Trebouxiophyceae incertae sedis</taxon>
        <taxon>Coccomyxaceae</taxon>
        <taxon>Coccomyxa</taxon>
    </lineage>
</organism>
<protein>
    <submittedName>
        <fullName evidence="1">G1651 protein</fullName>
    </submittedName>
</protein>
<accession>A0ABP1FIJ5</accession>
<dbReference type="Proteomes" id="UP001497392">
    <property type="component" value="Unassembled WGS sequence"/>
</dbReference>
<sequence length="266" mass="30263">MLFQRIGWILRRAKDATRFTISIHTAPVLSYNLHEREDWATILPEIQAVIKASQSLPKLQALKWDVDLATLINYQAVLPDYVPHCQMWQDQLLLGAPNITILSLGPNVSCYPVLGILPLRHLELVVEKEQPWLAEFLRTIHAKVTLESLTILSQAFRGALPDMNLSRIINLRHLKLQNLLPTGTCYLPEGCLLHYTADGGYSREWQKHGRGLTKHTSVLDINISAFLKGTKNFTFDFYDSDWEVEAMHYGPKTHAQAGVEFMQPPV</sequence>